<feature type="compositionally biased region" description="Pro residues" evidence="6">
    <location>
        <begin position="18"/>
        <end position="31"/>
    </location>
</feature>
<organism evidence="9 10">
    <name type="scientific">Sphagnum jensenii</name>
    <dbReference type="NCBI Taxonomy" id="128206"/>
    <lineage>
        <taxon>Eukaryota</taxon>
        <taxon>Viridiplantae</taxon>
        <taxon>Streptophyta</taxon>
        <taxon>Embryophyta</taxon>
        <taxon>Bryophyta</taxon>
        <taxon>Sphagnophytina</taxon>
        <taxon>Sphagnopsida</taxon>
        <taxon>Sphagnales</taxon>
        <taxon>Sphagnaceae</taxon>
        <taxon>Sphagnum</taxon>
    </lineage>
</organism>
<dbReference type="PROSITE" id="PS50157">
    <property type="entry name" value="ZINC_FINGER_C2H2_2"/>
    <property type="match status" value="1"/>
</dbReference>
<dbReference type="InterPro" id="IPR019496">
    <property type="entry name" value="NUFIP1_cons_dom"/>
</dbReference>
<dbReference type="Pfam" id="PF00642">
    <property type="entry name" value="zf-CCCH"/>
    <property type="match status" value="1"/>
</dbReference>
<feature type="domain" description="C2H2-type" evidence="8">
    <location>
        <begin position="239"/>
        <end position="261"/>
    </location>
</feature>
<gene>
    <name evidence="9" type="ORF">CSSPJE1EN2_LOCUS3998</name>
</gene>
<dbReference type="Proteomes" id="UP001497522">
    <property type="component" value="Chromosome 11"/>
</dbReference>
<keyword evidence="5" id="KW-0175">Coiled coil</keyword>
<dbReference type="InterPro" id="IPR000571">
    <property type="entry name" value="Znf_CCCH"/>
</dbReference>
<dbReference type="Pfam" id="PF10453">
    <property type="entry name" value="NUFIP1"/>
    <property type="match status" value="1"/>
</dbReference>
<dbReference type="PANTHER" id="PTHR13309">
    <property type="entry name" value="NUCLEAR FRAGILE X MENTAL RETARDATION PROTEIN INTERACTING PROTEIN 1"/>
    <property type="match status" value="1"/>
</dbReference>
<sequence length="695" mass="76049">MRPAPQHIYGQPPGNRYMPPPAPHLHPPPHPGYGRGGHALAVAQGPDQGHPIMQQQQHQQQQHQLYSSMPTMGIPIGSPGIPLQYDYTPSPLAREVSQQPWPPSFIQTRPQWGPRVDHSGPPRQLNGPFLNTNAQSNGPFLNTNAQSNGPFLNTNAHHNAPYVYHPSPETSADRATGNGRSNFTGMGRGRGVSSDRRGSTMKDSTKDAMKDSTKDLTKDSQPSSSRPLQGPIVYSEKSLRCEACAKTFYVPDQLEAHITSHIPCDEPNCSFSSSGKMMKEHKLVVHGKRSVPLSEKALKAAAKETEDDVRRWREERKRNYPTALNIQQKAERAKLESKELIEDAKLRRQRLKEILHRQAELGVPVADIPSSYMSDHSATDNSKLPNKNQNKTDNVPSSANILSNQMCTPTKALKRDAEQNETQVEEQGERPSKIARINLEPSSNLVNGSSTSSELAVLEDSKVSKGSQCLQEDALTNGMVGSVALSDHVDGKPTVPEKVSGSELPRTHFDQPCYFFLRGHCKKGTRCHFLHGQQTRAKSGDETAGAKSGDETPGAKSGDETPGAKSGDETADISREGKQKGGVSTLLVKVSGSKQIDKSCILECLRFIVKNSFLLEWPTKPLEFFVQVKEDAGNGREEEEASPPVDILAADATNLINQIDASDAQIDQIDPLRWPPTATVGTVESIEEDGERSSV</sequence>
<protein>
    <recommendedName>
        <fullName evidence="11">C3H1-type domain-containing protein</fullName>
    </recommendedName>
</protein>
<evidence type="ECO:0000256" key="6">
    <source>
        <dbReference type="SAM" id="MobiDB-lite"/>
    </source>
</evidence>
<dbReference type="InterPro" id="IPR013087">
    <property type="entry name" value="Znf_C2H2_type"/>
</dbReference>
<evidence type="ECO:0000256" key="4">
    <source>
        <dbReference type="PROSITE-ProRule" id="PRU00723"/>
    </source>
</evidence>
<evidence type="ECO:0000256" key="2">
    <source>
        <dbReference type="ARBA" id="ARBA00022771"/>
    </source>
</evidence>
<keyword evidence="1 4" id="KW-0479">Metal-binding</keyword>
<feature type="region of interest" description="Disordered" evidence="6">
    <location>
        <begin position="143"/>
        <end position="230"/>
    </location>
</feature>
<keyword evidence="2 4" id="KW-0863">Zinc-finger</keyword>
<keyword evidence="3 4" id="KW-0862">Zinc</keyword>
<dbReference type="SUPFAM" id="SSF90229">
    <property type="entry name" value="CCCH zinc finger"/>
    <property type="match status" value="1"/>
</dbReference>
<feature type="region of interest" description="Disordered" evidence="6">
    <location>
        <begin position="372"/>
        <end position="401"/>
    </location>
</feature>
<dbReference type="SMART" id="SM00356">
    <property type="entry name" value="ZnF_C3H1"/>
    <property type="match status" value="1"/>
</dbReference>
<evidence type="ECO:0000256" key="1">
    <source>
        <dbReference type="ARBA" id="ARBA00022723"/>
    </source>
</evidence>
<evidence type="ECO:0000313" key="9">
    <source>
        <dbReference type="EMBL" id="CAK9861003.1"/>
    </source>
</evidence>
<dbReference type="InterPro" id="IPR039136">
    <property type="entry name" value="NUFIP1-like"/>
</dbReference>
<dbReference type="EMBL" id="OZ023712">
    <property type="protein sequence ID" value="CAK9861003.1"/>
    <property type="molecule type" value="Genomic_DNA"/>
</dbReference>
<keyword evidence="10" id="KW-1185">Reference proteome</keyword>
<evidence type="ECO:0000256" key="3">
    <source>
        <dbReference type="ARBA" id="ARBA00022833"/>
    </source>
</evidence>
<evidence type="ECO:0008006" key="11">
    <source>
        <dbReference type="Google" id="ProtNLM"/>
    </source>
</evidence>
<dbReference type="PROSITE" id="PS00028">
    <property type="entry name" value="ZINC_FINGER_C2H2_1"/>
    <property type="match status" value="1"/>
</dbReference>
<evidence type="ECO:0000256" key="5">
    <source>
        <dbReference type="SAM" id="Coils"/>
    </source>
</evidence>
<name>A0ABP1AEN7_9BRYO</name>
<proteinExistence type="predicted"/>
<feature type="compositionally biased region" description="Basic and acidic residues" evidence="6">
    <location>
        <begin position="566"/>
        <end position="578"/>
    </location>
</feature>
<dbReference type="Gene3D" id="4.10.1000.10">
    <property type="entry name" value="Zinc finger, CCCH-type"/>
    <property type="match status" value="1"/>
</dbReference>
<accession>A0ABP1AEN7</accession>
<feature type="domain" description="C3H1-type" evidence="7">
    <location>
        <begin position="512"/>
        <end position="534"/>
    </location>
</feature>
<feature type="region of interest" description="Disordered" evidence="6">
    <location>
        <begin position="670"/>
        <end position="695"/>
    </location>
</feature>
<feature type="region of interest" description="Disordered" evidence="6">
    <location>
        <begin position="534"/>
        <end position="578"/>
    </location>
</feature>
<feature type="compositionally biased region" description="Polar residues" evidence="6">
    <location>
        <begin position="143"/>
        <end position="157"/>
    </location>
</feature>
<evidence type="ECO:0000313" key="10">
    <source>
        <dbReference type="Proteomes" id="UP001497522"/>
    </source>
</evidence>
<feature type="region of interest" description="Disordered" evidence="6">
    <location>
        <begin position="1"/>
        <end position="37"/>
    </location>
</feature>
<dbReference type="PANTHER" id="PTHR13309:SF0">
    <property type="entry name" value="FMR1-INTERACTING PROTEIN NUFIP1"/>
    <property type="match status" value="1"/>
</dbReference>
<reference evidence="9" key="1">
    <citation type="submission" date="2024-03" db="EMBL/GenBank/DDBJ databases">
        <authorList>
            <consortium name="ELIXIR-Norway"/>
            <consortium name="Elixir Norway"/>
        </authorList>
    </citation>
    <scope>NUCLEOTIDE SEQUENCE</scope>
</reference>
<evidence type="ECO:0000259" key="8">
    <source>
        <dbReference type="PROSITE" id="PS50157"/>
    </source>
</evidence>
<feature type="compositionally biased region" description="Basic and acidic residues" evidence="6">
    <location>
        <begin position="193"/>
        <end position="218"/>
    </location>
</feature>
<feature type="zinc finger region" description="C3H1-type" evidence="4">
    <location>
        <begin position="512"/>
        <end position="534"/>
    </location>
</feature>
<feature type="coiled-coil region" evidence="5">
    <location>
        <begin position="295"/>
        <end position="361"/>
    </location>
</feature>
<feature type="compositionally biased region" description="Acidic residues" evidence="6">
    <location>
        <begin position="685"/>
        <end position="695"/>
    </location>
</feature>
<dbReference type="InterPro" id="IPR036855">
    <property type="entry name" value="Znf_CCCH_sf"/>
</dbReference>
<dbReference type="SMART" id="SM00355">
    <property type="entry name" value="ZnF_C2H2"/>
    <property type="match status" value="2"/>
</dbReference>
<evidence type="ECO:0000259" key="7">
    <source>
        <dbReference type="PROSITE" id="PS50103"/>
    </source>
</evidence>
<dbReference type="PROSITE" id="PS50103">
    <property type="entry name" value="ZF_C3H1"/>
    <property type="match status" value="1"/>
</dbReference>